<evidence type="ECO:0000259" key="6">
    <source>
        <dbReference type="PROSITE" id="PS51387"/>
    </source>
</evidence>
<proteinExistence type="inferred from homology"/>
<dbReference type="Pfam" id="PF08031">
    <property type="entry name" value="BBE"/>
    <property type="match status" value="1"/>
</dbReference>
<comment type="similarity">
    <text evidence="2">Belongs to the oxygen-dependent FAD-linked oxidoreductase family.</text>
</comment>
<dbReference type="PANTHER" id="PTHR42973">
    <property type="entry name" value="BINDING OXIDOREDUCTASE, PUTATIVE (AFU_ORTHOLOGUE AFUA_1G17690)-RELATED"/>
    <property type="match status" value="1"/>
</dbReference>
<keyword evidence="5" id="KW-0560">Oxidoreductase</keyword>
<keyword evidence="8" id="KW-1185">Reference proteome</keyword>
<dbReference type="InterPro" id="IPR036318">
    <property type="entry name" value="FAD-bd_PCMH-like_sf"/>
</dbReference>
<dbReference type="InterPro" id="IPR016167">
    <property type="entry name" value="FAD-bd_PCMH_sub1"/>
</dbReference>
<dbReference type="Proteomes" id="UP000037982">
    <property type="component" value="Unassembled WGS sequence"/>
</dbReference>
<name>A0A0N1JY18_9ACTN</name>
<evidence type="ECO:0000256" key="2">
    <source>
        <dbReference type="ARBA" id="ARBA00005466"/>
    </source>
</evidence>
<organism evidence="7 8">
    <name type="scientific">Streptomyces chattanoogensis</name>
    <dbReference type="NCBI Taxonomy" id="66876"/>
    <lineage>
        <taxon>Bacteria</taxon>
        <taxon>Bacillati</taxon>
        <taxon>Actinomycetota</taxon>
        <taxon>Actinomycetes</taxon>
        <taxon>Kitasatosporales</taxon>
        <taxon>Streptomycetaceae</taxon>
        <taxon>Streptomyces</taxon>
    </lineage>
</organism>
<dbReference type="GO" id="GO:0071949">
    <property type="term" value="F:FAD binding"/>
    <property type="evidence" value="ECO:0007669"/>
    <property type="project" value="InterPro"/>
</dbReference>
<dbReference type="SUPFAM" id="SSF56176">
    <property type="entry name" value="FAD-binding/transporter-associated domain-like"/>
    <property type="match status" value="1"/>
</dbReference>
<dbReference type="PANTHER" id="PTHR42973:SF39">
    <property type="entry name" value="FAD-BINDING PCMH-TYPE DOMAIN-CONTAINING PROTEIN"/>
    <property type="match status" value="1"/>
</dbReference>
<evidence type="ECO:0000313" key="7">
    <source>
        <dbReference type="EMBL" id="KPC62703.1"/>
    </source>
</evidence>
<dbReference type="InterPro" id="IPR012951">
    <property type="entry name" value="BBE"/>
</dbReference>
<evidence type="ECO:0000256" key="4">
    <source>
        <dbReference type="ARBA" id="ARBA00022827"/>
    </source>
</evidence>
<comment type="caution">
    <text evidence="7">The sequence shown here is derived from an EMBL/GenBank/DDBJ whole genome shotgun (WGS) entry which is preliminary data.</text>
</comment>
<gene>
    <name evidence="7" type="ORF">ADL29_18390</name>
</gene>
<dbReference type="InterPro" id="IPR050416">
    <property type="entry name" value="FAD-linked_Oxidoreductase"/>
</dbReference>
<reference evidence="8" key="1">
    <citation type="submission" date="2015-07" db="EMBL/GenBank/DDBJ databases">
        <authorList>
            <person name="Ju K.-S."/>
            <person name="Doroghazi J.R."/>
            <person name="Metcalf W.W."/>
        </authorList>
    </citation>
    <scope>NUCLEOTIDE SEQUENCE [LARGE SCALE GENOMIC DNA]</scope>
    <source>
        <strain evidence="8">NRRL ISP-5002</strain>
    </source>
</reference>
<evidence type="ECO:0000256" key="5">
    <source>
        <dbReference type="ARBA" id="ARBA00023002"/>
    </source>
</evidence>
<dbReference type="Gene3D" id="3.30.43.10">
    <property type="entry name" value="Uridine Diphospho-n-acetylenolpyruvylglucosamine Reductase, domain 2"/>
    <property type="match status" value="1"/>
</dbReference>
<evidence type="ECO:0000313" key="8">
    <source>
        <dbReference type="Proteomes" id="UP000037982"/>
    </source>
</evidence>
<dbReference type="PROSITE" id="PS51387">
    <property type="entry name" value="FAD_PCMH"/>
    <property type="match status" value="1"/>
</dbReference>
<dbReference type="AlphaFoldDB" id="A0A0N1JY18"/>
<sequence length="462" mass="49794">MESTTTDIWARFRGDVLAPGAPGYDAARRVRNARIDRRPTLIARCTDTADVVTALAHARAHRLPVAVRGGGANVAGWGTCDDGVLLDLSPMKRIEVDPQARLAVVEPGATWGELDPATQEFGLAVPGPRNTDVGIAGHTLHGGVGDLSRQYGLTSDNVAFFDLVTAEGKQVRADADENPELFWGLRGGGGNFGVVTRFGFRLHPVSGVVAGPLVHPAENAPAALRTARDWLAGAPDEASLVAIIWTAPPLPFIPEHLHFERCAVLIPTWFGDPDRAAEVLAPLRDGAPKPVSDGISAMSYVAYQRLLPSPPDFAHQHVYNRGELLGELSNTTVDMLIKQWQAAGPNFSVVFGALGGAIRRAPSGPTAFTHRDAQWFVEICAQWYGAADNPAHLAPAVRGWRSLQGLTEGPYVNLLPDPEPEWVRASYGPATYERLARLKQTWDPGNTFRFNANVPPLPPTRD</sequence>
<dbReference type="EMBL" id="LGKG01000137">
    <property type="protein sequence ID" value="KPC62703.1"/>
    <property type="molecule type" value="Genomic_DNA"/>
</dbReference>
<dbReference type="Pfam" id="PF01565">
    <property type="entry name" value="FAD_binding_4"/>
    <property type="match status" value="1"/>
</dbReference>
<dbReference type="RefSeq" id="WP_053924721.1">
    <property type="nucleotide sequence ID" value="NZ_LGKG01000137.1"/>
</dbReference>
<protein>
    <recommendedName>
        <fullName evidence="6">FAD-binding PCMH-type domain-containing protein</fullName>
    </recommendedName>
</protein>
<dbReference type="InterPro" id="IPR016169">
    <property type="entry name" value="FAD-bd_PCMH_sub2"/>
</dbReference>
<evidence type="ECO:0000256" key="1">
    <source>
        <dbReference type="ARBA" id="ARBA00001974"/>
    </source>
</evidence>
<dbReference type="Gene3D" id="3.30.465.10">
    <property type="match status" value="1"/>
</dbReference>
<comment type="cofactor">
    <cofactor evidence="1">
        <name>FAD</name>
        <dbReference type="ChEBI" id="CHEBI:57692"/>
    </cofactor>
</comment>
<dbReference type="InterPro" id="IPR006094">
    <property type="entry name" value="Oxid_FAD_bind_N"/>
</dbReference>
<accession>A0A0N1JY18</accession>
<keyword evidence="3" id="KW-0285">Flavoprotein</keyword>
<evidence type="ECO:0000256" key="3">
    <source>
        <dbReference type="ARBA" id="ARBA00022630"/>
    </source>
</evidence>
<keyword evidence="4" id="KW-0274">FAD</keyword>
<dbReference type="InterPro" id="IPR016166">
    <property type="entry name" value="FAD-bd_PCMH"/>
</dbReference>
<feature type="domain" description="FAD-binding PCMH-type" evidence="6">
    <location>
        <begin position="35"/>
        <end position="205"/>
    </location>
</feature>
<dbReference type="Gene3D" id="3.40.462.20">
    <property type="match status" value="1"/>
</dbReference>
<dbReference type="GO" id="GO:0016491">
    <property type="term" value="F:oxidoreductase activity"/>
    <property type="evidence" value="ECO:0007669"/>
    <property type="project" value="UniProtKB-KW"/>
</dbReference>
<dbReference type="PATRIC" id="fig|66876.3.peg.4020"/>